<dbReference type="GO" id="GO:0046872">
    <property type="term" value="F:metal ion binding"/>
    <property type="evidence" value="ECO:0007669"/>
    <property type="project" value="UniProtKB-KW"/>
</dbReference>
<dbReference type="PANTHER" id="PTHR30001:SF0">
    <property type="entry name" value="RIBONUCLEASE G"/>
    <property type="match status" value="1"/>
</dbReference>
<dbReference type="Pfam" id="PF10150">
    <property type="entry name" value="RNase_E_G"/>
    <property type="match status" value="1"/>
</dbReference>
<gene>
    <name evidence="7" type="ORF">DW944_05080</name>
</gene>
<evidence type="ECO:0000256" key="5">
    <source>
        <dbReference type="ARBA" id="ARBA00022884"/>
    </source>
</evidence>
<evidence type="ECO:0000256" key="4">
    <source>
        <dbReference type="ARBA" id="ARBA00022842"/>
    </source>
</evidence>
<dbReference type="PROSITE" id="PS50126">
    <property type="entry name" value="S1"/>
    <property type="match status" value="1"/>
</dbReference>
<proteinExistence type="predicted"/>
<sequence length="384" mass="44022">MLEATLNNKLIISDFYKNILFGFYFEDDKLQRLVNLKNDNVVGNIYCGYVKDVVKNINGAFVLFDDNKKGYLSLKDFKNPVKQGDKVLVQVSGDKIKTKDYSLTSRISLNSECLVLTVGNTGISVSRKIKDKDIREELKNTLSVKKNDVYGFIIRTNAVDFSKEDILKQADDLINQLEDLKKRFAFVTPKVALLKKDYLQDLISEFKKHGELSIITDVVYIYDTLKEHNDMVTYNDNSKISLCNKYSLETHLNRLLSKKVWLKSGAYLIIEPTEALTVIDVNTGKADLKTNKESTFKKINLEAAKEIVLQMKLRNISGIIIVDFINMSNNKDYDILTHEMSEYLTNDFSISNVVDITKLGLMELTRKKKEKSLEEIVNEKKDDN</sequence>
<comment type="caution">
    <text evidence="7">The sequence shown here is derived from an EMBL/GenBank/DDBJ whole genome shotgun (WGS) entry which is preliminary data.</text>
</comment>
<dbReference type="GO" id="GO:0004540">
    <property type="term" value="F:RNA nuclease activity"/>
    <property type="evidence" value="ECO:0007669"/>
    <property type="project" value="InterPro"/>
</dbReference>
<dbReference type="SUPFAM" id="SSF50249">
    <property type="entry name" value="Nucleic acid-binding proteins"/>
    <property type="match status" value="1"/>
</dbReference>
<organism evidence="7 8">
    <name type="scientific">Eubacterium ventriosum</name>
    <dbReference type="NCBI Taxonomy" id="39496"/>
    <lineage>
        <taxon>Bacteria</taxon>
        <taxon>Bacillati</taxon>
        <taxon>Bacillota</taxon>
        <taxon>Clostridia</taxon>
        <taxon>Eubacteriales</taxon>
        <taxon>Eubacteriaceae</taxon>
        <taxon>Eubacterium</taxon>
    </lineage>
</organism>
<accession>A0A413R9L5</accession>
<keyword evidence="4" id="KW-0460">Magnesium</keyword>
<dbReference type="EMBL" id="QSFD01000004">
    <property type="protein sequence ID" value="RHA19108.1"/>
    <property type="molecule type" value="Genomic_DNA"/>
</dbReference>
<protein>
    <submittedName>
        <fullName evidence="7">Ribonuclease E/G</fullName>
    </submittedName>
</protein>
<feature type="domain" description="S1 motif" evidence="6">
    <location>
        <begin position="43"/>
        <end position="106"/>
    </location>
</feature>
<name>A0A413R9L5_9FIRM</name>
<comment type="cofactor">
    <cofactor evidence="1">
        <name>Mg(2+)</name>
        <dbReference type="ChEBI" id="CHEBI:18420"/>
    </cofactor>
</comment>
<evidence type="ECO:0000313" key="7">
    <source>
        <dbReference type="EMBL" id="RHA19108.1"/>
    </source>
</evidence>
<evidence type="ECO:0000313" key="8">
    <source>
        <dbReference type="Proteomes" id="UP000284779"/>
    </source>
</evidence>
<dbReference type="InterPro" id="IPR003029">
    <property type="entry name" value="S1_domain"/>
</dbReference>
<evidence type="ECO:0000256" key="3">
    <source>
        <dbReference type="ARBA" id="ARBA00022801"/>
    </source>
</evidence>
<dbReference type="GO" id="GO:0005737">
    <property type="term" value="C:cytoplasm"/>
    <property type="evidence" value="ECO:0007669"/>
    <property type="project" value="TreeGrafter"/>
</dbReference>
<keyword evidence="3" id="KW-0378">Hydrolase</keyword>
<dbReference type="InterPro" id="IPR004659">
    <property type="entry name" value="RNase_E/G"/>
</dbReference>
<keyword evidence="2" id="KW-0479">Metal-binding</keyword>
<dbReference type="GO" id="GO:0016787">
    <property type="term" value="F:hydrolase activity"/>
    <property type="evidence" value="ECO:0007669"/>
    <property type="project" value="UniProtKB-KW"/>
</dbReference>
<evidence type="ECO:0000256" key="1">
    <source>
        <dbReference type="ARBA" id="ARBA00001946"/>
    </source>
</evidence>
<dbReference type="Gene3D" id="2.40.50.140">
    <property type="entry name" value="Nucleic acid-binding proteins"/>
    <property type="match status" value="1"/>
</dbReference>
<reference evidence="7 8" key="1">
    <citation type="submission" date="2018-08" db="EMBL/GenBank/DDBJ databases">
        <title>A genome reference for cultivated species of the human gut microbiota.</title>
        <authorList>
            <person name="Zou Y."/>
            <person name="Xue W."/>
            <person name="Luo G."/>
        </authorList>
    </citation>
    <scope>NUCLEOTIDE SEQUENCE [LARGE SCALE GENOMIC DNA]</scope>
    <source>
        <strain evidence="7 8">AM44-11BH</strain>
    </source>
</reference>
<evidence type="ECO:0000256" key="2">
    <source>
        <dbReference type="ARBA" id="ARBA00022723"/>
    </source>
</evidence>
<dbReference type="Proteomes" id="UP000284779">
    <property type="component" value="Unassembled WGS sequence"/>
</dbReference>
<dbReference type="InterPro" id="IPR019307">
    <property type="entry name" value="RNA-bd_AU-1/RNase_E/G"/>
</dbReference>
<dbReference type="PANTHER" id="PTHR30001">
    <property type="entry name" value="RIBONUCLEASE"/>
    <property type="match status" value="1"/>
</dbReference>
<evidence type="ECO:0000259" key="6">
    <source>
        <dbReference type="PROSITE" id="PS50126"/>
    </source>
</evidence>
<dbReference type="GO" id="GO:0006364">
    <property type="term" value="P:rRNA processing"/>
    <property type="evidence" value="ECO:0007669"/>
    <property type="project" value="TreeGrafter"/>
</dbReference>
<dbReference type="InterPro" id="IPR012340">
    <property type="entry name" value="NA-bd_OB-fold"/>
</dbReference>
<keyword evidence="8" id="KW-1185">Reference proteome</keyword>
<keyword evidence="5" id="KW-0694">RNA-binding</keyword>
<dbReference type="GO" id="GO:0003723">
    <property type="term" value="F:RNA binding"/>
    <property type="evidence" value="ECO:0007669"/>
    <property type="project" value="UniProtKB-KW"/>
</dbReference>
<dbReference type="SMART" id="SM00316">
    <property type="entry name" value="S1"/>
    <property type="match status" value="1"/>
</dbReference>
<dbReference type="AlphaFoldDB" id="A0A413R9L5"/>